<dbReference type="InterPro" id="IPR036396">
    <property type="entry name" value="Cyt_P450_sf"/>
</dbReference>
<dbReference type="SUPFAM" id="SSF48264">
    <property type="entry name" value="Cytochrome P450"/>
    <property type="match status" value="1"/>
</dbReference>
<dbReference type="GO" id="GO:0004497">
    <property type="term" value="F:monooxygenase activity"/>
    <property type="evidence" value="ECO:0007669"/>
    <property type="project" value="InterPro"/>
</dbReference>
<evidence type="ECO:0000313" key="3">
    <source>
        <dbReference type="EMBL" id="KAK0303436.1"/>
    </source>
</evidence>
<dbReference type="PANTHER" id="PTHR24305:SF96">
    <property type="entry name" value="CYTOCHROME P450 MONOOXYGENASE STCB-RELATED"/>
    <property type="match status" value="1"/>
</dbReference>
<comment type="caution">
    <text evidence="3">The sequence shown here is derived from an EMBL/GenBank/DDBJ whole genome shotgun (WGS) entry which is preliminary data.</text>
</comment>
<keyword evidence="2" id="KW-0560">Oxidoreductase</keyword>
<comment type="similarity">
    <text evidence="1">Belongs to the cytochrome P450 family.</text>
</comment>
<dbReference type="InterPro" id="IPR001128">
    <property type="entry name" value="Cyt_P450"/>
</dbReference>
<accession>A0AAN6F5M9</accession>
<name>A0AAN6F5M9_9PEZI</name>
<dbReference type="EMBL" id="JASUXU010000147">
    <property type="protein sequence ID" value="KAK0303436.1"/>
    <property type="molecule type" value="Genomic_DNA"/>
</dbReference>
<dbReference type="GO" id="GO:0005506">
    <property type="term" value="F:iron ion binding"/>
    <property type="evidence" value="ECO:0007669"/>
    <property type="project" value="InterPro"/>
</dbReference>
<gene>
    <name evidence="3" type="ORF">LTR82_017539</name>
</gene>
<dbReference type="Pfam" id="PF00067">
    <property type="entry name" value="p450"/>
    <property type="match status" value="1"/>
</dbReference>
<evidence type="ECO:0000256" key="2">
    <source>
        <dbReference type="ARBA" id="ARBA00023002"/>
    </source>
</evidence>
<dbReference type="GO" id="GO:0020037">
    <property type="term" value="F:heme binding"/>
    <property type="evidence" value="ECO:0007669"/>
    <property type="project" value="InterPro"/>
</dbReference>
<dbReference type="PANTHER" id="PTHR24305">
    <property type="entry name" value="CYTOCHROME P450"/>
    <property type="match status" value="1"/>
</dbReference>
<proteinExistence type="inferred from homology"/>
<evidence type="ECO:0008006" key="5">
    <source>
        <dbReference type="Google" id="ProtNLM"/>
    </source>
</evidence>
<dbReference type="PRINTS" id="PR00463">
    <property type="entry name" value="EP450I"/>
</dbReference>
<reference evidence="3" key="1">
    <citation type="submission" date="2021-12" db="EMBL/GenBank/DDBJ databases">
        <title>Black yeast isolated from Biological Soil Crust.</title>
        <authorList>
            <person name="Kurbessoian T."/>
        </authorList>
    </citation>
    <scope>NUCLEOTIDE SEQUENCE</scope>
    <source>
        <strain evidence="3">CCFEE 5208</strain>
    </source>
</reference>
<dbReference type="AlphaFoldDB" id="A0AAN6F5M9"/>
<dbReference type="InterPro" id="IPR002401">
    <property type="entry name" value="Cyt_P450_E_grp-I"/>
</dbReference>
<organism evidence="3 4">
    <name type="scientific">Friedmanniomyces endolithicus</name>
    <dbReference type="NCBI Taxonomy" id="329885"/>
    <lineage>
        <taxon>Eukaryota</taxon>
        <taxon>Fungi</taxon>
        <taxon>Dikarya</taxon>
        <taxon>Ascomycota</taxon>
        <taxon>Pezizomycotina</taxon>
        <taxon>Dothideomycetes</taxon>
        <taxon>Dothideomycetidae</taxon>
        <taxon>Mycosphaerellales</taxon>
        <taxon>Teratosphaeriaceae</taxon>
        <taxon>Friedmanniomyces</taxon>
    </lineage>
</organism>
<protein>
    <recommendedName>
        <fullName evidence="5">Cytochrome P450</fullName>
    </recommendedName>
</protein>
<dbReference type="Gene3D" id="1.10.630.10">
    <property type="entry name" value="Cytochrome P450"/>
    <property type="match status" value="1"/>
</dbReference>
<evidence type="ECO:0000256" key="1">
    <source>
        <dbReference type="ARBA" id="ARBA00010617"/>
    </source>
</evidence>
<sequence>MSAFALFQISALASTGLAILIALAHRLIVAFLGPLGKVPSPWYTKVSNLPLKYATVSAQRVYFVHAIHMKYGPVVRVSPDEIHIADISAVREIHKIGSGYVKSDWYQHFTDSFSNPSIFPMIDPKEHGERRRLYASTFSTSFLKKVEPQIHTKVGLFLRGLKEEVERTGSTDILKWSVFMANDMISELSFGSSLQMLERREKNQYILDVQRSAAYLGVMSELRWLKPVMARVPAGLMRDLTQRRARMDRYAADAVERYRTSLIEDPDRALPTFFTKLLQSGELTDDTITHEAAGFIIAGSDTTANTFTYMVWAVLSNQNIRSRITAEIATLPEVFEDKDLKELGYLDCVLNETLRLYGAAPGFLPRIVPTGGRELCGYFLPAGTRVSTQSWSTHRDTQVFPNPEV</sequence>
<dbReference type="InterPro" id="IPR050121">
    <property type="entry name" value="Cytochrome_P450_monoxygenase"/>
</dbReference>
<dbReference type="Proteomes" id="UP001168146">
    <property type="component" value="Unassembled WGS sequence"/>
</dbReference>
<dbReference type="GO" id="GO:0016705">
    <property type="term" value="F:oxidoreductase activity, acting on paired donors, with incorporation or reduction of molecular oxygen"/>
    <property type="evidence" value="ECO:0007669"/>
    <property type="project" value="InterPro"/>
</dbReference>
<evidence type="ECO:0000313" key="4">
    <source>
        <dbReference type="Proteomes" id="UP001168146"/>
    </source>
</evidence>